<dbReference type="RefSeq" id="WP_160660155.1">
    <property type="nucleotide sequence ID" value="NZ_BAABDV010000001.1"/>
</dbReference>
<feature type="region of interest" description="Disordered" evidence="1">
    <location>
        <begin position="147"/>
        <end position="176"/>
    </location>
</feature>
<dbReference type="OrthoDB" id="7392179at2"/>
<protein>
    <submittedName>
        <fullName evidence="3">Uncharacterized protein</fullName>
    </submittedName>
</protein>
<evidence type="ECO:0000256" key="2">
    <source>
        <dbReference type="SAM" id="Phobius"/>
    </source>
</evidence>
<feature type="region of interest" description="Disordered" evidence="1">
    <location>
        <begin position="1"/>
        <end position="20"/>
    </location>
</feature>
<gene>
    <name evidence="3" type="ORF">GRI47_04555</name>
</gene>
<keyword evidence="2" id="KW-0472">Membrane</keyword>
<comment type="caution">
    <text evidence="3">The sequence shown here is derived from an EMBL/GenBank/DDBJ whole genome shotgun (WGS) entry which is preliminary data.</text>
</comment>
<accession>A0A844Y8C2</accession>
<sequence length="176" mass="18862">MSNVATLNTETKPQTDEERREVLRQRIEASEQRNAERSFTDQAKEVLDTATDFAKKHPLTVVGGAIGVGLLIGAMTRPGRRLGRRTGAMAAMAGDTVLGYALGLVDRAETAGAAALRSSSDAFEDLGESVGSTARRLRRDAAYRADATSDALASSRRRASRKASRGLRGLKSRLTN</sequence>
<feature type="transmembrane region" description="Helical" evidence="2">
    <location>
        <begin position="57"/>
        <end position="75"/>
    </location>
</feature>
<keyword evidence="2" id="KW-1133">Transmembrane helix</keyword>
<name>A0A844Y8C2_9SPHN</name>
<organism evidence="3 4">
    <name type="scientific">Qipengyuania pelagi</name>
    <dbReference type="NCBI Taxonomy" id="994320"/>
    <lineage>
        <taxon>Bacteria</taxon>
        <taxon>Pseudomonadati</taxon>
        <taxon>Pseudomonadota</taxon>
        <taxon>Alphaproteobacteria</taxon>
        <taxon>Sphingomonadales</taxon>
        <taxon>Erythrobacteraceae</taxon>
        <taxon>Qipengyuania</taxon>
    </lineage>
</organism>
<keyword evidence="2" id="KW-0812">Transmembrane</keyword>
<feature type="compositionally biased region" description="Basic residues" evidence="1">
    <location>
        <begin position="155"/>
        <end position="176"/>
    </location>
</feature>
<dbReference type="AlphaFoldDB" id="A0A844Y8C2"/>
<feature type="compositionally biased region" description="Polar residues" evidence="1">
    <location>
        <begin position="1"/>
        <end position="12"/>
    </location>
</feature>
<evidence type="ECO:0000313" key="3">
    <source>
        <dbReference type="EMBL" id="MXO53278.1"/>
    </source>
</evidence>
<evidence type="ECO:0000256" key="1">
    <source>
        <dbReference type="SAM" id="MobiDB-lite"/>
    </source>
</evidence>
<reference evidence="3 4" key="1">
    <citation type="submission" date="2019-12" db="EMBL/GenBank/DDBJ databases">
        <title>Genomic-based taxomic classification of the family Erythrobacteraceae.</title>
        <authorList>
            <person name="Xu L."/>
        </authorList>
    </citation>
    <scope>NUCLEOTIDE SEQUENCE [LARGE SCALE GENOMIC DNA]</scope>
    <source>
        <strain evidence="3 4">JCM 17468</strain>
    </source>
</reference>
<proteinExistence type="predicted"/>
<dbReference type="Proteomes" id="UP000430272">
    <property type="component" value="Unassembled WGS sequence"/>
</dbReference>
<dbReference type="EMBL" id="WTYD01000001">
    <property type="protein sequence ID" value="MXO53278.1"/>
    <property type="molecule type" value="Genomic_DNA"/>
</dbReference>
<keyword evidence="4" id="KW-1185">Reference proteome</keyword>
<evidence type="ECO:0000313" key="4">
    <source>
        <dbReference type="Proteomes" id="UP000430272"/>
    </source>
</evidence>